<evidence type="ECO:0000256" key="2">
    <source>
        <dbReference type="ARBA" id="ARBA00008072"/>
    </source>
</evidence>
<dbReference type="InterPro" id="IPR011032">
    <property type="entry name" value="GroES-like_sf"/>
</dbReference>
<evidence type="ECO:0000256" key="3">
    <source>
        <dbReference type="ARBA" id="ARBA00022723"/>
    </source>
</evidence>
<dbReference type="SMART" id="SM00829">
    <property type="entry name" value="PKS_ER"/>
    <property type="match status" value="1"/>
</dbReference>
<dbReference type="PROSITE" id="PS00059">
    <property type="entry name" value="ADH_ZINC"/>
    <property type="match status" value="1"/>
</dbReference>
<dbReference type="CDD" id="cd08278">
    <property type="entry name" value="benzyl_alcohol_DH"/>
    <property type="match status" value="1"/>
</dbReference>
<gene>
    <name evidence="8" type="primary">xylB</name>
</gene>
<dbReference type="InterPro" id="IPR002328">
    <property type="entry name" value="ADH_Zn_CS"/>
</dbReference>
<evidence type="ECO:0000313" key="8">
    <source>
        <dbReference type="EMBL" id="BAE80112.1"/>
    </source>
</evidence>
<dbReference type="GO" id="GO:0016491">
    <property type="term" value="F:oxidoreductase activity"/>
    <property type="evidence" value="ECO:0007669"/>
    <property type="project" value="UniProtKB-KW"/>
</dbReference>
<dbReference type="PANTHER" id="PTHR43350:SF2">
    <property type="entry name" value="GROES-LIKE ZINC-BINDING ALCOHOL DEHYDROGENASE FAMILY PROTEIN"/>
    <property type="match status" value="1"/>
</dbReference>
<name>Q2AC15_RHOOP</name>
<dbReference type="InterPro" id="IPR013154">
    <property type="entry name" value="ADH-like_N"/>
</dbReference>
<comment type="similarity">
    <text evidence="2 6">Belongs to the zinc-containing alcohol dehydrogenase family.</text>
</comment>
<reference evidence="8" key="1">
    <citation type="journal article" date="2006" name="Appl. Microbiol. Biotechnol.">
        <title>Characterization of four Rhodococcus alcohol dehydrogenase genes responsible for the oxidation of aromatic alcohols.</title>
        <authorList>
            <person name="Peng X."/>
            <person name="Taki H."/>
            <person name="Komukai S."/>
            <person name="Sekine M."/>
            <person name="Kanoh K."/>
            <person name="Kasai H."/>
            <person name="Choi S.K."/>
            <person name="Omata S."/>
            <person name="Tanikawa S."/>
            <person name="Harayama S."/>
            <person name="Misawa N."/>
        </authorList>
    </citation>
    <scope>NUCLEOTIDE SEQUENCE</scope>
    <source>
        <strain evidence="8">TKN14</strain>
    </source>
</reference>
<dbReference type="InterPro" id="IPR020843">
    <property type="entry name" value="ER"/>
</dbReference>
<accession>Q2AC15</accession>
<evidence type="ECO:0000256" key="6">
    <source>
        <dbReference type="RuleBase" id="RU361277"/>
    </source>
</evidence>
<feature type="domain" description="Enoyl reductase (ER)" evidence="7">
    <location>
        <begin position="25"/>
        <end position="379"/>
    </location>
</feature>
<dbReference type="AlphaFoldDB" id="Q2AC15"/>
<keyword evidence="4 6" id="KW-0862">Zinc</keyword>
<dbReference type="SUPFAM" id="SSF51735">
    <property type="entry name" value="NAD(P)-binding Rossmann-fold domains"/>
    <property type="match status" value="1"/>
</dbReference>
<evidence type="ECO:0000256" key="4">
    <source>
        <dbReference type="ARBA" id="ARBA00022833"/>
    </source>
</evidence>
<keyword evidence="5" id="KW-0560">Oxidoreductase</keyword>
<dbReference type="InterPro" id="IPR036291">
    <property type="entry name" value="NAD(P)-bd_dom_sf"/>
</dbReference>
<keyword evidence="3 6" id="KW-0479">Metal-binding</keyword>
<dbReference type="Gene3D" id="3.40.50.720">
    <property type="entry name" value="NAD(P)-binding Rossmann-like Domain"/>
    <property type="match status" value="1"/>
</dbReference>
<dbReference type="PANTHER" id="PTHR43350">
    <property type="entry name" value="NAD-DEPENDENT ALCOHOL DEHYDROGENASE"/>
    <property type="match status" value="1"/>
</dbReference>
<evidence type="ECO:0000259" key="7">
    <source>
        <dbReference type="SMART" id="SM00829"/>
    </source>
</evidence>
<sequence>MHCKTNSDYSMKEQQVQITAAVVRETTKDFSVENVTLSEPAAHEVVVQISGVGICHTDLAVQAGHLPFPLPGVLGHEGSGTVVSVGTDVTKVKIGDKVGLTFNSCGKCAQCSKNEPAYCHEFMPLNLGGVRPDGSSTLSVGDTTLGSNFFGQSSFASHAIANERNIVKVPDDAPLELIGPLGCGIQTGAGAILNSLDCEPGSTLLILGGGSVGLAAVMAAAARGVATIIVVEPHESRRQLALDLGATHGVDPSEGVLSELVRAIVPQGVDYALDTTAIVPVLEQAILSLGHRGTLGTVGVPSDPEAAVSLNLIQSTVTGMTVTGIVEGDSNPDVFIPELLDLHRAGKFPFDKIITVRPFTEINEAVAAQHNGDVVKVVLVHN</sequence>
<dbReference type="GO" id="GO:0008270">
    <property type="term" value="F:zinc ion binding"/>
    <property type="evidence" value="ECO:0007669"/>
    <property type="project" value="InterPro"/>
</dbReference>
<evidence type="ECO:0000256" key="5">
    <source>
        <dbReference type="ARBA" id="ARBA00023002"/>
    </source>
</evidence>
<evidence type="ECO:0000256" key="1">
    <source>
        <dbReference type="ARBA" id="ARBA00001947"/>
    </source>
</evidence>
<dbReference type="SUPFAM" id="SSF50129">
    <property type="entry name" value="GroES-like"/>
    <property type="match status" value="1"/>
</dbReference>
<organism evidence="8">
    <name type="scientific">Rhodococcus opacus</name>
    <name type="common">Nocardia opaca</name>
    <dbReference type="NCBI Taxonomy" id="37919"/>
    <lineage>
        <taxon>Bacteria</taxon>
        <taxon>Bacillati</taxon>
        <taxon>Actinomycetota</taxon>
        <taxon>Actinomycetes</taxon>
        <taxon>Mycobacteriales</taxon>
        <taxon>Nocardiaceae</taxon>
        <taxon>Rhodococcus</taxon>
    </lineage>
</organism>
<dbReference type="Pfam" id="PF08240">
    <property type="entry name" value="ADH_N"/>
    <property type="match status" value="1"/>
</dbReference>
<proteinExistence type="inferred from homology"/>
<dbReference type="InterPro" id="IPR013149">
    <property type="entry name" value="ADH-like_C"/>
</dbReference>
<comment type="cofactor">
    <cofactor evidence="1 6">
        <name>Zn(2+)</name>
        <dbReference type="ChEBI" id="CHEBI:29105"/>
    </cofactor>
</comment>
<dbReference type="EMBL" id="AB213394">
    <property type="protein sequence ID" value="BAE80112.1"/>
    <property type="molecule type" value="Genomic_DNA"/>
</dbReference>
<dbReference type="Pfam" id="PF00107">
    <property type="entry name" value="ADH_zinc_N"/>
    <property type="match status" value="1"/>
</dbReference>
<protein>
    <submittedName>
        <fullName evidence="8">Aromatic alcohol dehydrogenase</fullName>
    </submittedName>
</protein>
<dbReference type="Gene3D" id="3.90.180.10">
    <property type="entry name" value="Medium-chain alcohol dehydrogenases, catalytic domain"/>
    <property type="match status" value="1"/>
</dbReference>